<dbReference type="PANTHER" id="PTHR30307:SF0">
    <property type="entry name" value="S-ADENOSYLMETHIONINE:TRNA RIBOSYLTRANSFERASE-ISOMERASE"/>
    <property type="match status" value="1"/>
</dbReference>
<evidence type="ECO:0000256" key="2">
    <source>
        <dbReference type="ARBA" id="ARBA00022679"/>
    </source>
</evidence>
<gene>
    <name evidence="5" type="primary">queA</name>
    <name evidence="6" type="ORF">SAMN05216290_2900</name>
</gene>
<dbReference type="GO" id="GO:0051075">
    <property type="term" value="F:S-adenosylmethionine:tRNA ribosyltransferase-isomerase activity"/>
    <property type="evidence" value="ECO:0007669"/>
    <property type="project" value="UniProtKB-EC"/>
</dbReference>
<keyword evidence="1 5" id="KW-0963">Cytoplasm</keyword>
<dbReference type="InterPro" id="IPR003699">
    <property type="entry name" value="QueA"/>
</dbReference>
<dbReference type="Gene3D" id="2.40.10.240">
    <property type="entry name" value="QueA-like"/>
    <property type="match status" value="1"/>
</dbReference>
<reference evidence="7" key="1">
    <citation type="submission" date="2016-10" db="EMBL/GenBank/DDBJ databases">
        <authorList>
            <person name="Varghese N."/>
            <person name="Submissions S."/>
        </authorList>
    </citation>
    <scope>NUCLEOTIDE SEQUENCE [LARGE SCALE GENOMIC DNA]</scope>
    <source>
        <strain evidence="7">CGMCC 1.12402</strain>
    </source>
</reference>
<dbReference type="Proteomes" id="UP000199437">
    <property type="component" value="Unassembled WGS sequence"/>
</dbReference>
<evidence type="ECO:0000256" key="5">
    <source>
        <dbReference type="HAMAP-Rule" id="MF_00113"/>
    </source>
</evidence>
<dbReference type="GO" id="GO:0008616">
    <property type="term" value="P:tRNA queuosine(34) biosynthetic process"/>
    <property type="evidence" value="ECO:0007669"/>
    <property type="project" value="UniProtKB-UniRule"/>
</dbReference>
<keyword evidence="2 5" id="KW-0808">Transferase</keyword>
<dbReference type="InterPro" id="IPR042119">
    <property type="entry name" value="QueA_dom2"/>
</dbReference>
<name>A0A1I0QYH7_9BACT</name>
<dbReference type="Gene3D" id="3.40.1780.10">
    <property type="entry name" value="QueA-like"/>
    <property type="match status" value="1"/>
</dbReference>
<sequence>MNQENAPDNLSLLVYDLPEERIAKHPLDQRDSSQLLVYRDGEIKDSTFSKIGSELPANTTLFFNNTKVIPARLFFHKDTGALIEIFLLKPLQPSEVISQVMEATDAVTWECMVGNFKKWKDGQTLKLSLNDGTVDITLTASIENRSEMCISFTWDNTNYSFAEIVELAGKVPLPPYLNREAIDADKERYQTVYSEKEGAVAAPTAGLHFTDKVLEELANNGVKESFLTLHVSAGTFQPIKVKNPKDHPMHSEQMAVEKQAIEDVINSEFVIPVGTTSMRTLESLYWFGVRLLNGNESFDIQKLEIYNNSENLPARKESFQAILNWMNKGDISQLIGKTEIFIMPGYQFRVCNGLITNFHQPGSTLLLLVSAFLKGNWKKVYNHALENNYRFLSYGDSSLLLP</sequence>
<dbReference type="EMBL" id="FOIR01000002">
    <property type="protein sequence ID" value="SEW32695.1"/>
    <property type="molecule type" value="Genomic_DNA"/>
</dbReference>
<dbReference type="InterPro" id="IPR042118">
    <property type="entry name" value="QueA_dom1"/>
</dbReference>
<comment type="catalytic activity">
    <reaction evidence="5">
        <text>7-aminomethyl-7-carbaguanosine(34) in tRNA + S-adenosyl-L-methionine = epoxyqueuosine(34) in tRNA + adenine + L-methionine + 2 H(+)</text>
        <dbReference type="Rhea" id="RHEA:32155"/>
        <dbReference type="Rhea" id="RHEA-COMP:10342"/>
        <dbReference type="Rhea" id="RHEA-COMP:18582"/>
        <dbReference type="ChEBI" id="CHEBI:15378"/>
        <dbReference type="ChEBI" id="CHEBI:16708"/>
        <dbReference type="ChEBI" id="CHEBI:57844"/>
        <dbReference type="ChEBI" id="CHEBI:59789"/>
        <dbReference type="ChEBI" id="CHEBI:82833"/>
        <dbReference type="ChEBI" id="CHEBI:194443"/>
        <dbReference type="EC" id="2.4.99.17"/>
    </reaction>
</comment>
<organism evidence="6 7">
    <name type="scientific">Roseivirga pacifica</name>
    <dbReference type="NCBI Taxonomy" id="1267423"/>
    <lineage>
        <taxon>Bacteria</taxon>
        <taxon>Pseudomonadati</taxon>
        <taxon>Bacteroidota</taxon>
        <taxon>Cytophagia</taxon>
        <taxon>Cytophagales</taxon>
        <taxon>Roseivirgaceae</taxon>
        <taxon>Roseivirga</taxon>
    </lineage>
</organism>
<comment type="function">
    <text evidence="5">Transfers and isomerizes the ribose moiety from AdoMet to the 7-aminomethyl group of 7-deazaguanine (preQ1-tRNA) to give epoxyqueuosine (oQ-tRNA).</text>
</comment>
<dbReference type="SUPFAM" id="SSF111337">
    <property type="entry name" value="QueA-like"/>
    <property type="match status" value="1"/>
</dbReference>
<comment type="subunit">
    <text evidence="5">Monomer.</text>
</comment>
<keyword evidence="7" id="KW-1185">Reference proteome</keyword>
<dbReference type="GO" id="GO:0005737">
    <property type="term" value="C:cytoplasm"/>
    <property type="evidence" value="ECO:0007669"/>
    <property type="project" value="UniProtKB-SubCell"/>
</dbReference>
<keyword evidence="4 5" id="KW-0671">Queuosine biosynthesis</keyword>
<evidence type="ECO:0000313" key="6">
    <source>
        <dbReference type="EMBL" id="SEW32695.1"/>
    </source>
</evidence>
<evidence type="ECO:0000256" key="1">
    <source>
        <dbReference type="ARBA" id="ARBA00022490"/>
    </source>
</evidence>
<dbReference type="STRING" id="1267423.SAMN05216290_2900"/>
<dbReference type="HAMAP" id="MF_00113">
    <property type="entry name" value="QueA"/>
    <property type="match status" value="1"/>
</dbReference>
<accession>A0A1I0QYH7</accession>
<protein>
    <recommendedName>
        <fullName evidence="5">S-adenosylmethionine:tRNA ribosyltransferase-isomerase</fullName>
        <ecNumber evidence="5">2.4.99.17</ecNumber>
    </recommendedName>
    <alternativeName>
        <fullName evidence="5">Queuosine biosynthesis protein QueA</fullName>
    </alternativeName>
</protein>
<dbReference type="EC" id="2.4.99.17" evidence="5"/>
<proteinExistence type="inferred from homology"/>
<comment type="pathway">
    <text evidence="5">tRNA modification; tRNA-queuosine biosynthesis.</text>
</comment>
<evidence type="ECO:0000313" key="7">
    <source>
        <dbReference type="Proteomes" id="UP000199437"/>
    </source>
</evidence>
<dbReference type="AlphaFoldDB" id="A0A1I0QYH7"/>
<evidence type="ECO:0000256" key="3">
    <source>
        <dbReference type="ARBA" id="ARBA00022691"/>
    </source>
</evidence>
<dbReference type="UniPathway" id="UPA00392"/>
<comment type="similarity">
    <text evidence="5">Belongs to the QueA family.</text>
</comment>
<keyword evidence="3 5" id="KW-0949">S-adenosyl-L-methionine</keyword>
<dbReference type="Pfam" id="PF02547">
    <property type="entry name" value="Queuosine_synth"/>
    <property type="match status" value="1"/>
</dbReference>
<keyword evidence="6" id="KW-0413">Isomerase</keyword>
<comment type="subcellular location">
    <subcellularLocation>
        <location evidence="5">Cytoplasm</location>
    </subcellularLocation>
</comment>
<dbReference type="InterPro" id="IPR036100">
    <property type="entry name" value="QueA_sf"/>
</dbReference>
<dbReference type="PANTHER" id="PTHR30307">
    <property type="entry name" value="S-ADENOSYLMETHIONINE:TRNA RIBOSYLTRANSFERASE-ISOMERASE"/>
    <property type="match status" value="1"/>
</dbReference>
<evidence type="ECO:0000256" key="4">
    <source>
        <dbReference type="ARBA" id="ARBA00022785"/>
    </source>
</evidence>